<feature type="domain" description="HTH cro/C1-type" evidence="1">
    <location>
        <begin position="8"/>
        <end position="59"/>
    </location>
</feature>
<sequence length="104" mass="11629">MTIFDKTKEAAEKRGMSLQDVARKAGLGINSIYAWKKRDPSITRIKAVAKVLKVSSDELLGIENADNPKIIDIEDDHVLMTFEGKPIPPDDLEIIKRLLRGAKK</sequence>
<reference evidence="3" key="1">
    <citation type="journal article" date="2019" name="Int. J. Syst. Evol. Microbiol.">
        <title>The Global Catalogue of Microorganisms (GCM) 10K type strain sequencing project: providing services to taxonomists for standard genome sequencing and annotation.</title>
        <authorList>
            <consortium name="The Broad Institute Genomics Platform"/>
            <consortium name="The Broad Institute Genome Sequencing Center for Infectious Disease"/>
            <person name="Wu L."/>
            <person name="Ma J."/>
        </authorList>
    </citation>
    <scope>NUCLEOTIDE SEQUENCE [LARGE SCALE GENOMIC DNA]</scope>
    <source>
        <strain evidence="3">CCM 8896</strain>
    </source>
</reference>
<name>A0ABW4J3M6_9LACO</name>
<dbReference type="EMBL" id="JBHTOP010000001">
    <property type="protein sequence ID" value="MFD1670504.1"/>
    <property type="molecule type" value="Genomic_DNA"/>
</dbReference>
<dbReference type="CDD" id="cd00093">
    <property type="entry name" value="HTH_XRE"/>
    <property type="match status" value="1"/>
</dbReference>
<dbReference type="InterPro" id="IPR001387">
    <property type="entry name" value="Cro/C1-type_HTH"/>
</dbReference>
<dbReference type="RefSeq" id="WP_125714573.1">
    <property type="nucleotide sequence ID" value="NZ_JBHTOP010000001.1"/>
</dbReference>
<proteinExistence type="predicted"/>
<dbReference type="Proteomes" id="UP001597267">
    <property type="component" value="Unassembled WGS sequence"/>
</dbReference>
<gene>
    <name evidence="2" type="ORF">ACFQ5M_00170</name>
</gene>
<dbReference type="SUPFAM" id="SSF47413">
    <property type="entry name" value="lambda repressor-like DNA-binding domains"/>
    <property type="match status" value="1"/>
</dbReference>
<keyword evidence="3" id="KW-1185">Reference proteome</keyword>
<organism evidence="2 3">
    <name type="scientific">Agrilactobacillus yilanensis</name>
    <dbReference type="NCBI Taxonomy" id="2485997"/>
    <lineage>
        <taxon>Bacteria</taxon>
        <taxon>Bacillati</taxon>
        <taxon>Bacillota</taxon>
        <taxon>Bacilli</taxon>
        <taxon>Lactobacillales</taxon>
        <taxon>Lactobacillaceae</taxon>
        <taxon>Agrilactobacillus</taxon>
    </lineage>
</organism>
<dbReference type="PROSITE" id="PS50943">
    <property type="entry name" value="HTH_CROC1"/>
    <property type="match status" value="1"/>
</dbReference>
<comment type="caution">
    <text evidence="2">The sequence shown here is derived from an EMBL/GenBank/DDBJ whole genome shotgun (WGS) entry which is preliminary data.</text>
</comment>
<dbReference type="Gene3D" id="1.10.260.40">
    <property type="entry name" value="lambda repressor-like DNA-binding domains"/>
    <property type="match status" value="1"/>
</dbReference>
<evidence type="ECO:0000313" key="2">
    <source>
        <dbReference type="EMBL" id="MFD1670504.1"/>
    </source>
</evidence>
<protein>
    <submittedName>
        <fullName evidence="2">Helix-turn-helix domain-containing protein</fullName>
    </submittedName>
</protein>
<accession>A0ABW4J3M6</accession>
<evidence type="ECO:0000259" key="1">
    <source>
        <dbReference type="PROSITE" id="PS50943"/>
    </source>
</evidence>
<dbReference type="InterPro" id="IPR010982">
    <property type="entry name" value="Lambda_DNA-bd_dom_sf"/>
</dbReference>
<evidence type="ECO:0000313" key="3">
    <source>
        <dbReference type="Proteomes" id="UP001597267"/>
    </source>
</evidence>
<dbReference type="Pfam" id="PF01381">
    <property type="entry name" value="HTH_3"/>
    <property type="match status" value="1"/>
</dbReference>
<dbReference type="SMART" id="SM00530">
    <property type="entry name" value="HTH_XRE"/>
    <property type="match status" value="1"/>
</dbReference>